<dbReference type="EMBL" id="NEMB01000003">
    <property type="protein sequence ID" value="PQQ65555.1"/>
    <property type="molecule type" value="Genomic_DNA"/>
</dbReference>
<comment type="caution">
    <text evidence="1">The sequence shown here is derived from an EMBL/GenBank/DDBJ whole genome shotgun (WGS) entry which is preliminary data.</text>
</comment>
<reference evidence="1 2" key="1">
    <citation type="journal article" date="2018" name="Syst. Appl. Microbiol.">
        <title>Characterization and high-quality draft genome sequence of Herbivorax saccincola A7, an anaerobic, alkaliphilic, thermophilic, cellulolytic, and xylanolytic bacterium.</title>
        <authorList>
            <person name="Aikawa S."/>
            <person name="Baramee S."/>
            <person name="Sermsathanaswadi J."/>
            <person name="Thianheng P."/>
            <person name="Tachaapaikoon C."/>
            <person name="Shikata A."/>
            <person name="Waeonukul R."/>
            <person name="Pason P."/>
            <person name="Ratanakhanokchai K."/>
            <person name="Kosugi A."/>
        </authorList>
    </citation>
    <scope>NUCLEOTIDE SEQUENCE [LARGE SCALE GENOMIC DNA]</scope>
    <source>
        <strain evidence="1 2">A7</strain>
    </source>
</reference>
<proteinExistence type="predicted"/>
<organism evidence="1 2">
    <name type="scientific">Acetivibrio saccincola</name>
    <dbReference type="NCBI Taxonomy" id="1677857"/>
    <lineage>
        <taxon>Bacteria</taxon>
        <taxon>Bacillati</taxon>
        <taxon>Bacillota</taxon>
        <taxon>Clostridia</taxon>
        <taxon>Eubacteriales</taxon>
        <taxon>Oscillospiraceae</taxon>
        <taxon>Acetivibrio</taxon>
    </lineage>
</organism>
<evidence type="ECO:0000313" key="2">
    <source>
        <dbReference type="Proteomes" id="UP000239720"/>
    </source>
</evidence>
<sequence length="268" mass="31598">MIIIKYLINLFIKEGCDQMKAGIMQPTFLPWLGYFAMIDKVQRFVYLDDVQLVKRSWQVRNKINFQNKEFFLSVPVIKQSRNDMLICKVRIDYEQKWIEKHLNTIKHSYSKYPYFHEVFSLIEQIYSERYEFIADLNIAIINKICKLIGITTPCYRSSDIVKEKAAKDELLSNICISMGCNEYLSARGSADYIEAVNPGGAFSKNNIALYYQNYEHPTYKNFQKEFIPFLSIVDLLFNVGFDNALEVIRSGNRDDIHYIDFRKNYLNL</sequence>
<evidence type="ECO:0000313" key="1">
    <source>
        <dbReference type="EMBL" id="PQQ65555.1"/>
    </source>
</evidence>
<accession>A0A2S8R6Y3</accession>
<dbReference type="InterPro" id="IPR014985">
    <property type="entry name" value="WbqC"/>
</dbReference>
<name>A0A2S8R6Y3_9FIRM</name>
<evidence type="ECO:0008006" key="3">
    <source>
        <dbReference type="Google" id="ProtNLM"/>
    </source>
</evidence>
<dbReference type="Pfam" id="PF08889">
    <property type="entry name" value="WbqC"/>
    <property type="match status" value="1"/>
</dbReference>
<dbReference type="Proteomes" id="UP000239720">
    <property type="component" value="Unassembled WGS sequence"/>
</dbReference>
<gene>
    <name evidence="1" type="ORF">B9R14_01415</name>
</gene>
<dbReference type="AlphaFoldDB" id="A0A2S8R6Y3"/>
<protein>
    <recommendedName>
        <fullName evidence="3">WbqC-like protein family protein</fullName>
    </recommendedName>
</protein>